<comment type="caution">
    <text evidence="1">The sequence shown here is derived from an EMBL/GenBank/DDBJ whole genome shotgun (WGS) entry which is preliminary data.</text>
</comment>
<feature type="non-terminal residue" evidence="1">
    <location>
        <position position="1"/>
    </location>
</feature>
<name>A0A0F9BAT0_9ZZZZ</name>
<organism evidence="1">
    <name type="scientific">marine sediment metagenome</name>
    <dbReference type="NCBI Taxonomy" id="412755"/>
    <lineage>
        <taxon>unclassified sequences</taxon>
        <taxon>metagenomes</taxon>
        <taxon>ecological metagenomes</taxon>
    </lineage>
</organism>
<sequence length="162" mass="17282">DLPRKAGTDTVKFRRYGILAAATTPLTEGVTPAGKQLSTTELTAQVQQYGDYITVTDLVDMTTYDPVLTEVAEDVLGDQIGLTLDTLCRDIIAAGTTGQYASTATSRAEVGPAMKMNRAEVKEMVRTLRGNKAKPVMKMVNPSTGYTATPVGRSLHTITSAP</sequence>
<dbReference type="EMBL" id="LAZR01041863">
    <property type="protein sequence ID" value="KKL10927.1"/>
    <property type="molecule type" value="Genomic_DNA"/>
</dbReference>
<proteinExistence type="predicted"/>
<reference evidence="1" key="1">
    <citation type="journal article" date="2015" name="Nature">
        <title>Complex archaea that bridge the gap between prokaryotes and eukaryotes.</title>
        <authorList>
            <person name="Spang A."/>
            <person name="Saw J.H."/>
            <person name="Jorgensen S.L."/>
            <person name="Zaremba-Niedzwiedzka K."/>
            <person name="Martijn J."/>
            <person name="Lind A.E."/>
            <person name="van Eijk R."/>
            <person name="Schleper C."/>
            <person name="Guy L."/>
            <person name="Ettema T.J."/>
        </authorList>
    </citation>
    <scope>NUCLEOTIDE SEQUENCE</scope>
</reference>
<evidence type="ECO:0000313" key="1">
    <source>
        <dbReference type="EMBL" id="KKL10927.1"/>
    </source>
</evidence>
<protein>
    <submittedName>
        <fullName evidence="1">Uncharacterized protein</fullName>
    </submittedName>
</protein>
<dbReference type="Pfam" id="PF25209">
    <property type="entry name" value="Phage_capsid_4"/>
    <property type="match status" value="1"/>
</dbReference>
<dbReference type="NCBIfam" id="TIGR04387">
    <property type="entry name" value="capsid_maj_N4"/>
    <property type="match status" value="1"/>
</dbReference>
<gene>
    <name evidence="1" type="ORF">LCGC14_2550910</name>
</gene>
<accession>A0A0F9BAT0</accession>
<dbReference type="AlphaFoldDB" id="A0A0F9BAT0"/>